<dbReference type="RefSeq" id="WP_173161464.1">
    <property type="nucleotide sequence ID" value="NZ_AP022871.1"/>
</dbReference>
<name>A0A6F8YTP0_9ACTN</name>
<keyword evidence="2" id="KW-0732">Signal</keyword>
<dbReference type="EMBL" id="AP022871">
    <property type="protein sequence ID" value="BCB89545.1"/>
    <property type="molecule type" value="Genomic_DNA"/>
</dbReference>
<feature type="chain" id="PRO_5026191124" description="Lipoprotein" evidence="2">
    <location>
        <begin position="37"/>
        <end position="285"/>
    </location>
</feature>
<protein>
    <recommendedName>
        <fullName evidence="5">Lipoprotein</fullName>
    </recommendedName>
</protein>
<feature type="region of interest" description="Disordered" evidence="1">
    <location>
        <begin position="38"/>
        <end position="74"/>
    </location>
</feature>
<evidence type="ECO:0000256" key="2">
    <source>
        <dbReference type="SAM" id="SignalP"/>
    </source>
</evidence>
<evidence type="ECO:0008006" key="5">
    <source>
        <dbReference type="Google" id="ProtNLM"/>
    </source>
</evidence>
<feature type="signal peptide" evidence="2">
    <location>
        <begin position="1"/>
        <end position="36"/>
    </location>
</feature>
<feature type="compositionally biased region" description="Low complexity" evidence="1">
    <location>
        <begin position="44"/>
        <end position="62"/>
    </location>
</feature>
<dbReference type="KEGG" id="psuu:Psuf_068580"/>
<organism evidence="3 4">
    <name type="scientific">Phytohabitans suffuscus</name>
    <dbReference type="NCBI Taxonomy" id="624315"/>
    <lineage>
        <taxon>Bacteria</taxon>
        <taxon>Bacillati</taxon>
        <taxon>Actinomycetota</taxon>
        <taxon>Actinomycetes</taxon>
        <taxon>Micromonosporales</taxon>
        <taxon>Micromonosporaceae</taxon>
    </lineage>
</organism>
<gene>
    <name evidence="3" type="ORF">Psuf_068580</name>
</gene>
<evidence type="ECO:0000313" key="3">
    <source>
        <dbReference type="EMBL" id="BCB89545.1"/>
    </source>
</evidence>
<reference evidence="3 4" key="1">
    <citation type="submission" date="2020-03" db="EMBL/GenBank/DDBJ databases">
        <title>Whole genome shotgun sequence of Phytohabitans suffuscus NBRC 105367.</title>
        <authorList>
            <person name="Komaki H."/>
            <person name="Tamura T."/>
        </authorList>
    </citation>
    <scope>NUCLEOTIDE SEQUENCE [LARGE SCALE GENOMIC DNA]</scope>
    <source>
        <strain evidence="3 4">NBRC 105367</strain>
    </source>
</reference>
<dbReference type="AlphaFoldDB" id="A0A6F8YTP0"/>
<keyword evidence="4" id="KW-1185">Reference proteome</keyword>
<accession>A0A6F8YTP0</accession>
<reference evidence="3 4" key="2">
    <citation type="submission" date="2020-03" db="EMBL/GenBank/DDBJ databases">
        <authorList>
            <person name="Ichikawa N."/>
            <person name="Kimura A."/>
            <person name="Kitahashi Y."/>
            <person name="Uohara A."/>
        </authorList>
    </citation>
    <scope>NUCLEOTIDE SEQUENCE [LARGE SCALE GENOMIC DNA]</scope>
    <source>
        <strain evidence="3 4">NBRC 105367</strain>
    </source>
</reference>
<sequence length="285" mass="29163">MDTDVSSVRSRPRRRVRLAGAAALVVALVAPVAACAGTNEPAEPGVTTPATVTSAPASPSPSGQGGGTAPRSRSAADQLADFFSAATRMDADLRDAAKRINGGVRRDVIVLEPATVAAVRAIQPSRLLGTIPGGMDRELLRSAMLLYSVLVSRRDAMDRVVEFAPSAPLPRAGSDAQDLVTCLGNGGPAARRFAGDLAAMRTLASSSKPIAVAKRDSRATAEVAVRAAYIDVLNGGCDSCGGGVLTRLLPVVWKGQGRLDGTVGGVQFEAAFTAGSGWKVSLNAC</sequence>
<dbReference type="Proteomes" id="UP000503011">
    <property type="component" value="Chromosome"/>
</dbReference>
<evidence type="ECO:0000256" key="1">
    <source>
        <dbReference type="SAM" id="MobiDB-lite"/>
    </source>
</evidence>
<evidence type="ECO:0000313" key="4">
    <source>
        <dbReference type="Proteomes" id="UP000503011"/>
    </source>
</evidence>
<proteinExistence type="predicted"/>